<evidence type="ECO:0000256" key="3">
    <source>
        <dbReference type="ARBA" id="ARBA00010345"/>
    </source>
</evidence>
<dbReference type="OrthoDB" id="5866571at2759"/>
<comment type="similarity">
    <text evidence="3 10">Belongs to the PIGX family.</text>
</comment>
<accession>G0N7S2</accession>
<dbReference type="EMBL" id="GL379848">
    <property type="protein sequence ID" value="EGT54877.1"/>
    <property type="molecule type" value="Genomic_DNA"/>
</dbReference>
<protein>
    <recommendedName>
        <fullName evidence="10">Phosphatidylinositol-glycan biosynthesis class X protein</fullName>
    </recommendedName>
</protein>
<comment type="pathway">
    <text evidence="2 10">Glycolipid biosynthesis; glycosylphosphatidylinositol-anchor biosynthesis.</text>
</comment>
<gene>
    <name evidence="11" type="ORF">CAEBREN_12778</name>
</gene>
<keyword evidence="7 10" id="KW-1133">Transmembrane helix</keyword>
<evidence type="ECO:0000256" key="8">
    <source>
        <dbReference type="ARBA" id="ARBA00023136"/>
    </source>
</evidence>
<feature type="signal peptide" evidence="10">
    <location>
        <begin position="1"/>
        <end position="18"/>
    </location>
</feature>
<dbReference type="PROSITE" id="PS51257">
    <property type="entry name" value="PROKAR_LIPOPROTEIN"/>
    <property type="match status" value="1"/>
</dbReference>
<evidence type="ECO:0000256" key="10">
    <source>
        <dbReference type="RuleBase" id="RU366056"/>
    </source>
</evidence>
<comment type="function">
    <text evidence="10">Stabilizing subunit of the glycosylphosphatidylinositol-mannosyltransferase I complex which catalyzes the transfer of the first mannose, via an alpha-1,4 bond from a dolichol-phosphate-mannose (Dol-P-Man) to the glucosaminyl acyl phosphatidylinositol (GlcN-(acyl)PI) intermediate to generate alpha-D-Man-(1-&gt;4)-alpha-D-GlcN-(1-&gt;6)-(1-radyl,2-acyl-sn-glycero-3-phospho)-2-acyl-inositol and participates in the sixth step of the glycosylphosphatidylinositol-anchor biosynthesis. Probably acts by stabilizing the mannosyltransferase PIGM.</text>
</comment>
<dbReference type="OMA" id="RVPQCRL"/>
<organism evidence="12">
    <name type="scientific">Caenorhabditis brenneri</name>
    <name type="common">Nematode worm</name>
    <dbReference type="NCBI Taxonomy" id="135651"/>
    <lineage>
        <taxon>Eukaryota</taxon>
        <taxon>Metazoa</taxon>
        <taxon>Ecdysozoa</taxon>
        <taxon>Nematoda</taxon>
        <taxon>Chromadorea</taxon>
        <taxon>Rhabditida</taxon>
        <taxon>Rhabditina</taxon>
        <taxon>Rhabditomorpha</taxon>
        <taxon>Rhabditoidea</taxon>
        <taxon>Rhabditidae</taxon>
        <taxon>Peloderinae</taxon>
        <taxon>Caenorhabditis</taxon>
    </lineage>
</organism>
<proteinExistence type="inferred from homology"/>
<dbReference type="Proteomes" id="UP000008068">
    <property type="component" value="Unassembled WGS sequence"/>
</dbReference>
<dbReference type="eggNOG" id="ENOG502THZS">
    <property type="taxonomic scope" value="Eukaryota"/>
</dbReference>
<sequence>MLRITSIILTLLIGLCSCCSLIPKDKHGDVQIHGRGLHRQLDITTFIQTQQRVPQCRLLYRIDIPENAYVDERELQSSSPGYEFVTRKHSVLGTNLLYAIKQKLFLSTFEMRDKLSIKLHLSPPSKAHPKTIKLSSPVVAVDCKGDIFNNCTPLQVPNDSRLKAVSSRWLRVKSASNELPEMRVFEGDTIPDERNGLSIVILVLTLFSTMVYLIR</sequence>
<evidence type="ECO:0000256" key="1">
    <source>
        <dbReference type="ARBA" id="ARBA00004389"/>
    </source>
</evidence>
<dbReference type="STRING" id="135651.G0N7S2"/>
<evidence type="ECO:0000256" key="7">
    <source>
        <dbReference type="ARBA" id="ARBA00022989"/>
    </source>
</evidence>
<keyword evidence="6 10" id="KW-0256">Endoplasmic reticulum</keyword>
<evidence type="ECO:0000256" key="9">
    <source>
        <dbReference type="ARBA" id="ARBA00023180"/>
    </source>
</evidence>
<keyword evidence="10" id="KW-0732">Signal</keyword>
<keyword evidence="12" id="KW-1185">Reference proteome</keyword>
<keyword evidence="9" id="KW-0325">Glycoprotein</keyword>
<feature type="transmembrane region" description="Helical" evidence="10">
    <location>
        <begin position="196"/>
        <end position="214"/>
    </location>
</feature>
<comment type="subcellular location">
    <subcellularLocation>
        <location evidence="1 10">Endoplasmic reticulum membrane</location>
        <topology evidence="1 10">Single-pass membrane protein</topology>
    </subcellularLocation>
</comment>
<dbReference type="UniPathway" id="UPA00196"/>
<keyword evidence="5 10" id="KW-0812">Transmembrane</keyword>
<dbReference type="FunCoup" id="G0N7S2">
    <property type="interactions" value="336"/>
</dbReference>
<dbReference type="InParanoid" id="G0N7S2"/>
<evidence type="ECO:0000313" key="11">
    <source>
        <dbReference type="EMBL" id="EGT54877.1"/>
    </source>
</evidence>
<evidence type="ECO:0000313" key="12">
    <source>
        <dbReference type="Proteomes" id="UP000008068"/>
    </source>
</evidence>
<feature type="chain" id="PRO_5025085485" description="Phosphatidylinositol-glycan biosynthesis class X protein" evidence="10">
    <location>
        <begin position="19"/>
        <end position="215"/>
    </location>
</feature>
<dbReference type="HOGENOM" id="CLU_1200803_0_0_1"/>
<keyword evidence="4 10" id="KW-0337">GPI-anchor biosynthesis</keyword>
<evidence type="ECO:0000256" key="4">
    <source>
        <dbReference type="ARBA" id="ARBA00022502"/>
    </source>
</evidence>
<keyword evidence="8 10" id="KW-0472">Membrane</keyword>
<dbReference type="InterPro" id="IPR013233">
    <property type="entry name" value="PIG-X/PBN1"/>
</dbReference>
<name>G0N7S2_CAEBE</name>
<evidence type="ECO:0000256" key="6">
    <source>
        <dbReference type="ARBA" id="ARBA00022824"/>
    </source>
</evidence>
<dbReference type="GO" id="GO:0006506">
    <property type="term" value="P:GPI anchor biosynthetic process"/>
    <property type="evidence" value="ECO:0007669"/>
    <property type="project" value="UniProtKB-UniPathway"/>
</dbReference>
<dbReference type="Pfam" id="PF08320">
    <property type="entry name" value="PIG-X"/>
    <property type="match status" value="1"/>
</dbReference>
<dbReference type="GO" id="GO:0005789">
    <property type="term" value="C:endoplasmic reticulum membrane"/>
    <property type="evidence" value="ECO:0007669"/>
    <property type="project" value="UniProtKB-SubCell"/>
</dbReference>
<evidence type="ECO:0000256" key="5">
    <source>
        <dbReference type="ARBA" id="ARBA00022692"/>
    </source>
</evidence>
<reference evidence="12" key="1">
    <citation type="submission" date="2011-07" db="EMBL/GenBank/DDBJ databases">
        <authorList>
            <consortium name="Caenorhabditis brenneri Sequencing and Analysis Consortium"/>
            <person name="Wilson R.K."/>
        </authorList>
    </citation>
    <scope>NUCLEOTIDE SEQUENCE [LARGE SCALE GENOMIC DNA]</scope>
    <source>
        <strain evidence="12">PB2801</strain>
    </source>
</reference>
<dbReference type="AlphaFoldDB" id="G0N7S2"/>
<evidence type="ECO:0000256" key="2">
    <source>
        <dbReference type="ARBA" id="ARBA00004687"/>
    </source>
</evidence>